<dbReference type="Proteomes" id="UP000184420">
    <property type="component" value="Unassembled WGS sequence"/>
</dbReference>
<dbReference type="OrthoDB" id="9795032at2"/>
<dbReference type="EMBL" id="FRBL01000003">
    <property type="protein sequence ID" value="SHL42737.1"/>
    <property type="molecule type" value="Genomic_DNA"/>
</dbReference>
<dbReference type="GO" id="GO:0051537">
    <property type="term" value="F:2 iron, 2 sulfur cluster binding"/>
    <property type="evidence" value="ECO:0007669"/>
    <property type="project" value="UniProtKB-KW"/>
</dbReference>
<keyword evidence="3" id="KW-0408">Iron</keyword>
<evidence type="ECO:0000256" key="4">
    <source>
        <dbReference type="ARBA" id="ARBA00023014"/>
    </source>
</evidence>
<keyword evidence="4" id="KW-0411">Iron-sulfur</keyword>
<organism evidence="6 7">
    <name type="scientific">Chitinophaga jiangningensis</name>
    <dbReference type="NCBI Taxonomy" id="1419482"/>
    <lineage>
        <taxon>Bacteria</taxon>
        <taxon>Pseudomonadati</taxon>
        <taxon>Bacteroidota</taxon>
        <taxon>Chitinophagia</taxon>
        <taxon>Chitinophagales</taxon>
        <taxon>Chitinophagaceae</taxon>
        <taxon>Chitinophaga</taxon>
    </lineage>
</organism>
<evidence type="ECO:0000256" key="2">
    <source>
        <dbReference type="ARBA" id="ARBA00022723"/>
    </source>
</evidence>
<keyword evidence="1" id="KW-0001">2Fe-2S</keyword>
<feature type="domain" description="Iron-binding zinc finger CDGSH type" evidence="5">
    <location>
        <begin position="107"/>
        <end position="144"/>
    </location>
</feature>
<evidence type="ECO:0000313" key="6">
    <source>
        <dbReference type="EMBL" id="SHL42737.1"/>
    </source>
</evidence>
<dbReference type="GO" id="GO:0046872">
    <property type="term" value="F:metal ion binding"/>
    <property type="evidence" value="ECO:0007669"/>
    <property type="project" value="UniProtKB-KW"/>
</dbReference>
<reference evidence="6 7" key="1">
    <citation type="submission" date="2016-11" db="EMBL/GenBank/DDBJ databases">
        <authorList>
            <person name="Jaros S."/>
            <person name="Januszkiewicz K."/>
            <person name="Wedrychowicz H."/>
        </authorList>
    </citation>
    <scope>NUCLEOTIDE SEQUENCE [LARGE SCALE GENOMIC DNA]</scope>
    <source>
        <strain evidence="6 7">DSM 27406</strain>
    </source>
</reference>
<dbReference type="Gene3D" id="3.40.5.90">
    <property type="entry name" value="CDGSH iron-sulfur domain, mitoNEET-type"/>
    <property type="match status" value="1"/>
</dbReference>
<dbReference type="Pfam" id="PF06902">
    <property type="entry name" value="Fer4_19"/>
    <property type="match status" value="1"/>
</dbReference>
<keyword evidence="2" id="KW-0479">Metal-binding</keyword>
<evidence type="ECO:0000256" key="1">
    <source>
        <dbReference type="ARBA" id="ARBA00022714"/>
    </source>
</evidence>
<dbReference type="STRING" id="1419482.SAMN05444266_103303"/>
<evidence type="ECO:0000313" key="7">
    <source>
        <dbReference type="Proteomes" id="UP000184420"/>
    </source>
</evidence>
<name>A0A1M7AJB4_9BACT</name>
<dbReference type="InterPro" id="IPR018967">
    <property type="entry name" value="FeS-contain_CDGSH-typ"/>
</dbReference>
<dbReference type="InterPro" id="IPR010693">
    <property type="entry name" value="Divergent_4Fe-4S_mono-cluster"/>
</dbReference>
<keyword evidence="7" id="KW-1185">Reference proteome</keyword>
<accession>A0A1M7AJB4</accession>
<evidence type="ECO:0000259" key="5">
    <source>
        <dbReference type="SMART" id="SM00704"/>
    </source>
</evidence>
<sequence length="149" mass="16362">MKDITKKYTNGEVTIVWKPNVCIHSEVCFHGLPEVFNPHTKPWINAEGATTERIINQVKQCPSGALTYYLNSEVAAEGGVAPDIEAESIVEPLPNGPLLVYGNIVVKDADGKETRKNKVTAFCRCGASSNKPYCDGTHVKINFRDKPES</sequence>
<dbReference type="GO" id="GO:0005737">
    <property type="term" value="C:cytoplasm"/>
    <property type="evidence" value="ECO:0007669"/>
    <property type="project" value="UniProtKB-ARBA"/>
</dbReference>
<protein>
    <submittedName>
        <fullName evidence="6">Uncharacterized Fe-S cluster protein YjdI</fullName>
    </submittedName>
</protein>
<dbReference type="Pfam" id="PF09360">
    <property type="entry name" value="zf-CDGSH"/>
    <property type="match status" value="1"/>
</dbReference>
<evidence type="ECO:0000256" key="3">
    <source>
        <dbReference type="ARBA" id="ARBA00023004"/>
    </source>
</evidence>
<dbReference type="RefSeq" id="WP_073080075.1">
    <property type="nucleotide sequence ID" value="NZ_FRBL01000003.1"/>
</dbReference>
<proteinExistence type="predicted"/>
<dbReference type="InterPro" id="IPR042216">
    <property type="entry name" value="MitoNEET_CISD"/>
</dbReference>
<gene>
    <name evidence="6" type="ORF">SAMN05444266_103303</name>
</gene>
<dbReference type="AlphaFoldDB" id="A0A1M7AJB4"/>
<dbReference type="SMART" id="SM00704">
    <property type="entry name" value="ZnF_CDGSH"/>
    <property type="match status" value="1"/>
</dbReference>